<dbReference type="EMBL" id="JASPKY010000195">
    <property type="protein sequence ID" value="KAK9721771.1"/>
    <property type="molecule type" value="Genomic_DNA"/>
</dbReference>
<evidence type="ECO:0000313" key="2">
    <source>
        <dbReference type="Proteomes" id="UP001458880"/>
    </source>
</evidence>
<accession>A0AAW1KNV1</accession>
<evidence type="ECO:0000313" key="1">
    <source>
        <dbReference type="EMBL" id="KAK9721771.1"/>
    </source>
</evidence>
<comment type="caution">
    <text evidence="1">The sequence shown here is derived from an EMBL/GenBank/DDBJ whole genome shotgun (WGS) entry which is preliminary data.</text>
</comment>
<name>A0AAW1KNV1_POPJA</name>
<proteinExistence type="predicted"/>
<gene>
    <name evidence="1" type="ORF">QE152_g20725</name>
</gene>
<reference evidence="1 2" key="1">
    <citation type="journal article" date="2024" name="BMC Genomics">
        <title>De novo assembly and annotation of Popillia japonica's genome with initial clues to its potential as an invasive pest.</title>
        <authorList>
            <person name="Cucini C."/>
            <person name="Boschi S."/>
            <person name="Funari R."/>
            <person name="Cardaioli E."/>
            <person name="Iannotti N."/>
            <person name="Marturano G."/>
            <person name="Paoli F."/>
            <person name="Bruttini M."/>
            <person name="Carapelli A."/>
            <person name="Frati F."/>
            <person name="Nardi F."/>
        </authorList>
    </citation>
    <scope>NUCLEOTIDE SEQUENCE [LARGE SCALE GENOMIC DNA]</scope>
    <source>
        <strain evidence="1">DMR45628</strain>
    </source>
</reference>
<keyword evidence="2" id="KW-1185">Reference proteome</keyword>
<dbReference type="Proteomes" id="UP001458880">
    <property type="component" value="Unassembled WGS sequence"/>
</dbReference>
<organism evidence="1 2">
    <name type="scientific">Popillia japonica</name>
    <name type="common">Japanese beetle</name>
    <dbReference type="NCBI Taxonomy" id="7064"/>
    <lineage>
        <taxon>Eukaryota</taxon>
        <taxon>Metazoa</taxon>
        <taxon>Ecdysozoa</taxon>
        <taxon>Arthropoda</taxon>
        <taxon>Hexapoda</taxon>
        <taxon>Insecta</taxon>
        <taxon>Pterygota</taxon>
        <taxon>Neoptera</taxon>
        <taxon>Endopterygota</taxon>
        <taxon>Coleoptera</taxon>
        <taxon>Polyphaga</taxon>
        <taxon>Scarabaeiformia</taxon>
        <taxon>Scarabaeidae</taxon>
        <taxon>Rutelinae</taxon>
        <taxon>Popillia</taxon>
    </lineage>
</organism>
<protein>
    <submittedName>
        <fullName evidence="1">Uncharacterized protein</fullName>
    </submittedName>
</protein>
<dbReference type="AlphaFoldDB" id="A0AAW1KNV1"/>
<sequence>MTGLMAGDNVLYEVEGIAVLSHFQLQNQARYYLSNGNCDHLILTEPFHFPYVEERFVLCCFAVLDKTVRRDAATSTNFYFAIINY</sequence>